<dbReference type="PANTHER" id="PTHR48111">
    <property type="entry name" value="REGULATOR OF RPOS"/>
    <property type="match status" value="1"/>
</dbReference>
<dbReference type="Pfam" id="PF00486">
    <property type="entry name" value="Trans_reg_C"/>
    <property type="match status" value="1"/>
</dbReference>
<protein>
    <recommendedName>
        <fullName evidence="7">Transcriptional regulatory protein CutR</fullName>
    </recommendedName>
    <alternativeName>
        <fullName evidence="8">Defective melC1 suppressor protein</fullName>
    </alternativeName>
</protein>
<dbReference type="PANTHER" id="PTHR48111:SF36">
    <property type="entry name" value="TRANSCRIPTIONAL REGULATORY PROTEIN CUTR"/>
    <property type="match status" value="1"/>
</dbReference>
<dbReference type="GO" id="GO:0005829">
    <property type="term" value="C:cytosol"/>
    <property type="evidence" value="ECO:0007669"/>
    <property type="project" value="TreeGrafter"/>
</dbReference>
<dbReference type="InterPro" id="IPR011006">
    <property type="entry name" value="CheY-like_superfamily"/>
</dbReference>
<keyword evidence="2" id="KW-0902">Two-component regulatory system</keyword>
<dbReference type="InterPro" id="IPR001867">
    <property type="entry name" value="OmpR/PhoB-type_DNA-bd"/>
</dbReference>
<feature type="domain" description="OmpR/PhoB-type" evidence="12">
    <location>
        <begin position="205"/>
        <end position="298"/>
    </location>
</feature>
<dbReference type="InterPro" id="IPR036388">
    <property type="entry name" value="WH-like_DNA-bd_sf"/>
</dbReference>
<feature type="domain" description="Response regulatory" evidence="11">
    <location>
        <begin position="83"/>
        <end position="197"/>
    </location>
</feature>
<evidence type="ECO:0000256" key="2">
    <source>
        <dbReference type="ARBA" id="ARBA00023012"/>
    </source>
</evidence>
<evidence type="ECO:0000256" key="4">
    <source>
        <dbReference type="ARBA" id="ARBA00023125"/>
    </source>
</evidence>
<evidence type="ECO:0000256" key="6">
    <source>
        <dbReference type="ARBA" id="ARBA00056612"/>
    </source>
</evidence>
<keyword evidence="1 9" id="KW-0597">Phosphoprotein</keyword>
<dbReference type="Proteomes" id="UP000181942">
    <property type="component" value="Unassembled WGS sequence"/>
</dbReference>
<sequence>MQSVIAGCKAVLPPLPSVETSTRRENLAFPGPETVVPGASHPSYSRFMAEKGRMEALPMTDPPAHVCRRGATRVDRGRTSDVRVLVVEDEQLLADAVATGLRREAMAVDVVYDGAAALERIGVNDYDVVVLDRDLPLVHGDDVCRKIVELGMPTRVLMLTASGDVSDRVEGLEIGADDYLPKPFAFSELTARVRALGRRTSVPLPPVLERAGIKLDPNRREVFRDGKEVQLAPKEFAVLEVLLRSEGAVVSAEQLLEKAWDENTDPFTNVVRVTVMTLRRKLGEPPVIVTVPGSGYRI</sequence>
<dbReference type="EMBL" id="FONR01000013">
    <property type="protein sequence ID" value="SFF90546.1"/>
    <property type="molecule type" value="Genomic_DNA"/>
</dbReference>
<organism evidence="13 14">
    <name type="scientific">Streptomyces mirabilis</name>
    <dbReference type="NCBI Taxonomy" id="68239"/>
    <lineage>
        <taxon>Bacteria</taxon>
        <taxon>Bacillati</taxon>
        <taxon>Actinomycetota</taxon>
        <taxon>Actinomycetes</taxon>
        <taxon>Kitasatosporales</taxon>
        <taxon>Streptomycetaceae</taxon>
        <taxon>Streptomyces</taxon>
    </lineage>
</organism>
<keyword evidence="5" id="KW-0804">Transcription</keyword>
<evidence type="ECO:0000256" key="1">
    <source>
        <dbReference type="ARBA" id="ARBA00022553"/>
    </source>
</evidence>
<dbReference type="Pfam" id="PF00072">
    <property type="entry name" value="Response_reg"/>
    <property type="match status" value="1"/>
</dbReference>
<dbReference type="InterPro" id="IPR039420">
    <property type="entry name" value="WalR-like"/>
</dbReference>
<feature type="DNA-binding region" description="OmpR/PhoB-type" evidence="10">
    <location>
        <begin position="205"/>
        <end position="298"/>
    </location>
</feature>
<comment type="function">
    <text evidence="6">Member of the two-component regulatory system CutS/CutR, involved in the regulation of copper metabolism. CutR suppresses a defective melC1 gene, encoding a putative copper-transfer gene, probably by altering copper metabolism.</text>
</comment>
<dbReference type="SMART" id="SM00862">
    <property type="entry name" value="Trans_reg_C"/>
    <property type="match status" value="1"/>
</dbReference>
<reference evidence="13 14" key="1">
    <citation type="submission" date="2016-10" db="EMBL/GenBank/DDBJ databases">
        <authorList>
            <person name="de Groot N.N."/>
        </authorList>
    </citation>
    <scope>NUCLEOTIDE SEQUENCE [LARGE SCALE GENOMIC DNA]</scope>
    <source>
        <strain evidence="13 14">OK461</strain>
    </source>
</reference>
<evidence type="ECO:0000313" key="13">
    <source>
        <dbReference type="EMBL" id="SFF90546.1"/>
    </source>
</evidence>
<proteinExistence type="predicted"/>
<dbReference type="GO" id="GO:0000156">
    <property type="term" value="F:phosphorelay response regulator activity"/>
    <property type="evidence" value="ECO:0007669"/>
    <property type="project" value="TreeGrafter"/>
</dbReference>
<dbReference type="AlphaFoldDB" id="A0A1I2MMD9"/>
<dbReference type="SMART" id="SM00448">
    <property type="entry name" value="REC"/>
    <property type="match status" value="1"/>
</dbReference>
<feature type="modified residue" description="4-aspartylphosphate" evidence="9">
    <location>
        <position position="132"/>
    </location>
</feature>
<dbReference type="Gene3D" id="6.10.250.690">
    <property type="match status" value="1"/>
</dbReference>
<dbReference type="Gene3D" id="3.40.50.2300">
    <property type="match status" value="1"/>
</dbReference>
<evidence type="ECO:0000256" key="10">
    <source>
        <dbReference type="PROSITE-ProRule" id="PRU01091"/>
    </source>
</evidence>
<evidence type="ECO:0000259" key="11">
    <source>
        <dbReference type="PROSITE" id="PS50110"/>
    </source>
</evidence>
<evidence type="ECO:0000256" key="5">
    <source>
        <dbReference type="ARBA" id="ARBA00023163"/>
    </source>
</evidence>
<dbReference type="STRING" id="68239.GCA_000745715_07516"/>
<keyword evidence="3" id="KW-0805">Transcription regulation</keyword>
<evidence type="ECO:0000256" key="7">
    <source>
        <dbReference type="ARBA" id="ARBA00073909"/>
    </source>
</evidence>
<evidence type="ECO:0000313" key="14">
    <source>
        <dbReference type="Proteomes" id="UP000181942"/>
    </source>
</evidence>
<keyword evidence="4 10" id="KW-0238">DNA-binding</keyword>
<dbReference type="CDD" id="cd19935">
    <property type="entry name" value="REC_OmpR_CusR-like"/>
    <property type="match status" value="1"/>
</dbReference>
<dbReference type="FunFam" id="3.40.50.2300:FF:000026">
    <property type="entry name" value="DNA-binding response OmpR family regulator"/>
    <property type="match status" value="1"/>
</dbReference>
<dbReference type="SUPFAM" id="SSF52172">
    <property type="entry name" value="CheY-like"/>
    <property type="match status" value="1"/>
</dbReference>
<evidence type="ECO:0000256" key="9">
    <source>
        <dbReference type="PROSITE-ProRule" id="PRU00169"/>
    </source>
</evidence>
<evidence type="ECO:0000256" key="8">
    <source>
        <dbReference type="ARBA" id="ARBA00080048"/>
    </source>
</evidence>
<dbReference type="GO" id="GO:0032993">
    <property type="term" value="C:protein-DNA complex"/>
    <property type="evidence" value="ECO:0007669"/>
    <property type="project" value="TreeGrafter"/>
</dbReference>
<dbReference type="InterPro" id="IPR001789">
    <property type="entry name" value="Sig_transdc_resp-reg_receiver"/>
</dbReference>
<dbReference type="FunFam" id="1.10.10.10:FF:000179">
    <property type="entry name" value="DNA-binding response OmpR family regulator"/>
    <property type="match status" value="1"/>
</dbReference>
<gene>
    <name evidence="13" type="ORF">SAMN02787118_113142</name>
</gene>
<accession>A0A1I2MMD9</accession>
<dbReference type="GO" id="GO:0006355">
    <property type="term" value="P:regulation of DNA-templated transcription"/>
    <property type="evidence" value="ECO:0007669"/>
    <property type="project" value="InterPro"/>
</dbReference>
<dbReference type="GO" id="GO:0000976">
    <property type="term" value="F:transcription cis-regulatory region binding"/>
    <property type="evidence" value="ECO:0007669"/>
    <property type="project" value="TreeGrafter"/>
</dbReference>
<name>A0A1I2MMD9_9ACTN</name>
<evidence type="ECO:0000256" key="3">
    <source>
        <dbReference type="ARBA" id="ARBA00023015"/>
    </source>
</evidence>
<dbReference type="PROSITE" id="PS51755">
    <property type="entry name" value="OMPR_PHOB"/>
    <property type="match status" value="1"/>
</dbReference>
<dbReference type="CDD" id="cd00383">
    <property type="entry name" value="trans_reg_C"/>
    <property type="match status" value="1"/>
</dbReference>
<dbReference type="Gene3D" id="1.10.10.10">
    <property type="entry name" value="Winged helix-like DNA-binding domain superfamily/Winged helix DNA-binding domain"/>
    <property type="match status" value="1"/>
</dbReference>
<dbReference type="PROSITE" id="PS50110">
    <property type="entry name" value="RESPONSE_REGULATORY"/>
    <property type="match status" value="1"/>
</dbReference>
<evidence type="ECO:0000259" key="12">
    <source>
        <dbReference type="PROSITE" id="PS51755"/>
    </source>
</evidence>